<dbReference type="InterPro" id="IPR028362">
    <property type="entry name" value="AlgI"/>
</dbReference>
<accession>A0A5C8GGG2</accession>
<dbReference type="PIRSF" id="PIRSF016636">
    <property type="entry name" value="AlgI_DltB"/>
    <property type="match status" value="1"/>
</dbReference>
<feature type="transmembrane region" description="Helical" evidence="10">
    <location>
        <begin position="41"/>
        <end position="61"/>
    </location>
</feature>
<evidence type="ECO:0000313" key="11">
    <source>
        <dbReference type="EMBL" id="TXJ60839.1"/>
    </source>
</evidence>
<evidence type="ECO:0000256" key="4">
    <source>
        <dbReference type="ARBA" id="ARBA00022679"/>
    </source>
</evidence>
<evidence type="ECO:0000256" key="10">
    <source>
        <dbReference type="SAM" id="Phobius"/>
    </source>
</evidence>
<evidence type="ECO:0000313" key="12">
    <source>
        <dbReference type="Proteomes" id="UP000321612"/>
    </source>
</evidence>
<evidence type="ECO:0000256" key="9">
    <source>
        <dbReference type="PIRNR" id="PIRNR016636"/>
    </source>
</evidence>
<dbReference type="InterPro" id="IPR051085">
    <property type="entry name" value="MB_O-acyltransferase"/>
</dbReference>
<evidence type="ECO:0000256" key="2">
    <source>
        <dbReference type="ARBA" id="ARBA00010323"/>
    </source>
</evidence>
<feature type="transmembrane region" description="Helical" evidence="10">
    <location>
        <begin position="81"/>
        <end position="102"/>
    </location>
</feature>
<feature type="transmembrane region" description="Helical" evidence="10">
    <location>
        <begin position="184"/>
        <end position="202"/>
    </location>
</feature>
<feature type="transmembrane region" description="Helical" evidence="10">
    <location>
        <begin position="222"/>
        <end position="245"/>
    </location>
</feature>
<feature type="transmembrane region" description="Helical" evidence="10">
    <location>
        <begin position="282"/>
        <end position="299"/>
    </location>
</feature>
<gene>
    <name evidence="11" type="ORF">ETF27_07640</name>
</gene>
<feature type="transmembrane region" description="Helical" evidence="10">
    <location>
        <begin position="114"/>
        <end position="133"/>
    </location>
</feature>
<dbReference type="Proteomes" id="UP000321612">
    <property type="component" value="Unassembled WGS sequence"/>
</dbReference>
<evidence type="ECO:0000256" key="8">
    <source>
        <dbReference type="ARBA" id="ARBA00023315"/>
    </source>
</evidence>
<feature type="transmembrane region" description="Helical" evidence="10">
    <location>
        <begin position="153"/>
        <end position="172"/>
    </location>
</feature>
<name>A0A5C8GGG2_9BACT</name>
<dbReference type="GO" id="GO:0005886">
    <property type="term" value="C:plasma membrane"/>
    <property type="evidence" value="ECO:0007669"/>
    <property type="project" value="UniProtKB-SubCell"/>
</dbReference>
<dbReference type="PANTHER" id="PTHR13285">
    <property type="entry name" value="ACYLTRANSFERASE"/>
    <property type="match status" value="1"/>
</dbReference>
<dbReference type="EMBL" id="SDIK01000056">
    <property type="protein sequence ID" value="TXJ60839.1"/>
    <property type="molecule type" value="Genomic_DNA"/>
</dbReference>
<evidence type="ECO:0000256" key="6">
    <source>
        <dbReference type="ARBA" id="ARBA00022989"/>
    </source>
</evidence>
<dbReference type="InterPro" id="IPR004299">
    <property type="entry name" value="MBOAT_fam"/>
</dbReference>
<evidence type="ECO:0000256" key="3">
    <source>
        <dbReference type="ARBA" id="ARBA00022475"/>
    </source>
</evidence>
<dbReference type="OrthoDB" id="9805788at2"/>
<feature type="transmembrane region" description="Helical" evidence="10">
    <location>
        <begin position="348"/>
        <end position="370"/>
    </location>
</feature>
<keyword evidence="4 9" id="KW-0808">Transferase</keyword>
<sequence>MDFNTLMDNLANFIAKMREYFASADCSRAIELLKYNPQEPLLFSSGLFLFLFAAFMLGYVLLSKRNEARMLFVTLFSYYFFYKSSGFYFALLAAVTLIDFLAARRIPDSKHPRWWLALSLLADLGMLGYFKYTNFFAGMVSQMLEFNFQPWDIFLPVGISFYTFKSLSYVIDVYRGKIKPMNSLLDYAFYVSYFPTLLAGPIERADHFHPQTRQPLRISSEMFALGVYFVLAGLMKKVVISDYIAQNFVDRVFDNPLLFSGGEVLLAMYGYCIQIYSDFSGYSDMAIGISLLLGFRLKMNFDAPFKADSMSDFWRRWHISLSTWIRDYVYISLGGNRHGKVRMYLNQMIAMTACGLWHGASLNFVVWGALHGFLVCLHKFWSQTIMGHDRHYHPMGIRRFFSVFITFHVVCFSWLFFRCRDFDGVAQMLRQLIGKFNPGVLPDVLVSYKYVFLLMATALIAHWLPKGWQDGCVGLLRKTGVVGAAVVATVVIFLVMQVKSSDIQPFIYFQF</sequence>
<keyword evidence="8 9" id="KW-0012">Acyltransferase</keyword>
<keyword evidence="12" id="KW-1185">Reference proteome</keyword>
<comment type="subcellular location">
    <subcellularLocation>
        <location evidence="1">Cell membrane</location>
        <topology evidence="1">Multi-pass membrane protein</topology>
    </subcellularLocation>
</comment>
<dbReference type="GO" id="GO:0042121">
    <property type="term" value="P:alginic acid biosynthetic process"/>
    <property type="evidence" value="ECO:0007669"/>
    <property type="project" value="InterPro"/>
</dbReference>
<evidence type="ECO:0000256" key="5">
    <source>
        <dbReference type="ARBA" id="ARBA00022692"/>
    </source>
</evidence>
<comment type="similarity">
    <text evidence="2 9">Belongs to the membrane-bound acyltransferase family.</text>
</comment>
<reference evidence="12" key="1">
    <citation type="submission" date="2019-05" db="EMBL/GenBank/DDBJ databases">
        <title>Prevotella brunnea sp. nov., isolated from a wound of a patient.</title>
        <authorList>
            <person name="Buhl M."/>
        </authorList>
    </citation>
    <scope>NUCLEOTIDE SEQUENCE [LARGE SCALE GENOMIC DNA]</scope>
    <source>
        <strain evidence="12">A2672</strain>
    </source>
</reference>
<keyword evidence="7 9" id="KW-0472">Membrane</keyword>
<proteinExistence type="inferred from homology"/>
<dbReference type="PIRSF" id="PIRSF500217">
    <property type="entry name" value="AlgI"/>
    <property type="match status" value="1"/>
</dbReference>
<organism evidence="11 12">
    <name type="scientific">Prevotella brunnea</name>
    <dbReference type="NCBI Taxonomy" id="2508867"/>
    <lineage>
        <taxon>Bacteria</taxon>
        <taxon>Pseudomonadati</taxon>
        <taxon>Bacteroidota</taxon>
        <taxon>Bacteroidia</taxon>
        <taxon>Bacteroidales</taxon>
        <taxon>Prevotellaceae</taxon>
        <taxon>Prevotella</taxon>
    </lineage>
</organism>
<dbReference type="InterPro" id="IPR024194">
    <property type="entry name" value="Ac/AlaTfrase_AlgI/DltB"/>
</dbReference>
<feature type="transmembrane region" description="Helical" evidence="10">
    <location>
        <begin position="440"/>
        <end position="463"/>
    </location>
</feature>
<feature type="transmembrane region" description="Helical" evidence="10">
    <location>
        <begin position="400"/>
        <end position="419"/>
    </location>
</feature>
<protein>
    <submittedName>
        <fullName evidence="11">MBOAT family protein</fullName>
    </submittedName>
</protein>
<keyword evidence="5 10" id="KW-0812">Transmembrane</keyword>
<evidence type="ECO:0000256" key="1">
    <source>
        <dbReference type="ARBA" id="ARBA00004651"/>
    </source>
</evidence>
<dbReference type="GO" id="GO:0016746">
    <property type="term" value="F:acyltransferase activity"/>
    <property type="evidence" value="ECO:0007669"/>
    <property type="project" value="UniProtKB-KW"/>
</dbReference>
<comment type="caution">
    <text evidence="11">The sequence shown here is derived from an EMBL/GenBank/DDBJ whole genome shotgun (WGS) entry which is preliminary data.</text>
</comment>
<feature type="transmembrane region" description="Helical" evidence="10">
    <location>
        <begin position="475"/>
        <end position="496"/>
    </location>
</feature>
<keyword evidence="3 9" id="KW-1003">Cell membrane</keyword>
<dbReference type="Pfam" id="PF03062">
    <property type="entry name" value="MBOAT"/>
    <property type="match status" value="1"/>
</dbReference>
<keyword evidence="6 10" id="KW-1133">Transmembrane helix</keyword>
<dbReference type="AlphaFoldDB" id="A0A5C8GGG2"/>
<evidence type="ECO:0000256" key="7">
    <source>
        <dbReference type="ARBA" id="ARBA00023136"/>
    </source>
</evidence>
<dbReference type="PANTHER" id="PTHR13285:SF23">
    <property type="entry name" value="TEICHOIC ACID D-ALANYLTRANSFERASE"/>
    <property type="match status" value="1"/>
</dbReference>